<keyword evidence="2" id="KW-0238">DNA-binding</keyword>
<keyword evidence="3" id="KW-1185">Reference proteome</keyword>
<protein>
    <submittedName>
        <fullName evidence="2">DNA-binding transcriptional ArsR family regulator</fullName>
    </submittedName>
</protein>
<dbReference type="RefSeq" id="WP_184656738.1">
    <property type="nucleotide sequence ID" value="NZ_JACHFQ010000001.1"/>
</dbReference>
<dbReference type="Pfam" id="PF14842">
    <property type="entry name" value="FliG_N"/>
    <property type="match status" value="1"/>
</dbReference>
<evidence type="ECO:0000313" key="2">
    <source>
        <dbReference type="EMBL" id="MBB5224953.1"/>
    </source>
</evidence>
<feature type="domain" description="Flagellar motor switch protein FliG N-terminal" evidence="1">
    <location>
        <begin position="1"/>
        <end position="58"/>
    </location>
</feature>
<sequence length="115" mass="13023">MTGYEKIAILLTELGAEASEKILHILKLSPAEMNKISKQILSLGSYNPRNLFHVQRETSVLEEVREYGQLRGIYREVAPQNGGFLMVDDKIEALKREIPKTPEDVANVLRGWLDS</sequence>
<dbReference type="SUPFAM" id="SSF48029">
    <property type="entry name" value="FliG"/>
    <property type="match status" value="1"/>
</dbReference>
<proteinExistence type="predicted"/>
<reference evidence="2 3" key="1">
    <citation type="submission" date="2020-08" db="EMBL/GenBank/DDBJ databases">
        <title>Genomic Encyclopedia of Type Strains, Phase IV (KMG-IV): sequencing the most valuable type-strain genomes for metagenomic binning, comparative biology and taxonomic classification.</title>
        <authorList>
            <person name="Goeker M."/>
        </authorList>
    </citation>
    <scope>NUCLEOTIDE SEQUENCE [LARGE SCALE GENOMIC DNA]</scope>
    <source>
        <strain evidence="2 3">DSM 103462</strain>
    </source>
</reference>
<dbReference type="AlphaFoldDB" id="A0A7W8G6W4"/>
<dbReference type="Proteomes" id="UP000518887">
    <property type="component" value="Unassembled WGS sequence"/>
</dbReference>
<dbReference type="InterPro" id="IPR011002">
    <property type="entry name" value="FliG_a-hlx"/>
</dbReference>
<evidence type="ECO:0000259" key="1">
    <source>
        <dbReference type="Pfam" id="PF14842"/>
    </source>
</evidence>
<dbReference type="EMBL" id="JACHFQ010000001">
    <property type="protein sequence ID" value="MBB5224953.1"/>
    <property type="molecule type" value="Genomic_DNA"/>
</dbReference>
<evidence type="ECO:0000313" key="3">
    <source>
        <dbReference type="Proteomes" id="UP000518887"/>
    </source>
</evidence>
<accession>A0A7W8G6W4</accession>
<comment type="caution">
    <text evidence="2">The sequence shown here is derived from an EMBL/GenBank/DDBJ whole genome shotgun (WGS) entry which is preliminary data.</text>
</comment>
<dbReference type="InterPro" id="IPR028263">
    <property type="entry name" value="FliG_N"/>
</dbReference>
<dbReference type="Gene3D" id="1.10.220.30">
    <property type="match status" value="1"/>
</dbReference>
<organism evidence="2 3">
    <name type="scientific">Treponema ruminis</name>
    <dbReference type="NCBI Taxonomy" id="744515"/>
    <lineage>
        <taxon>Bacteria</taxon>
        <taxon>Pseudomonadati</taxon>
        <taxon>Spirochaetota</taxon>
        <taxon>Spirochaetia</taxon>
        <taxon>Spirochaetales</taxon>
        <taxon>Treponemataceae</taxon>
        <taxon>Treponema</taxon>
    </lineage>
</organism>
<gene>
    <name evidence="2" type="ORF">HNP76_000293</name>
</gene>
<dbReference type="GO" id="GO:0003677">
    <property type="term" value="F:DNA binding"/>
    <property type="evidence" value="ECO:0007669"/>
    <property type="project" value="UniProtKB-KW"/>
</dbReference>
<name>A0A7W8G6W4_9SPIR</name>